<reference evidence="2 3" key="1">
    <citation type="journal article" date="2015" name="Nature">
        <title>rRNA introns, odd ribosomes, and small enigmatic genomes across a large radiation of phyla.</title>
        <authorList>
            <person name="Brown C.T."/>
            <person name="Hug L.A."/>
            <person name="Thomas B.C."/>
            <person name="Sharon I."/>
            <person name="Castelle C.J."/>
            <person name="Singh A."/>
            <person name="Wilkins M.J."/>
            <person name="Williams K.H."/>
            <person name="Banfield J.F."/>
        </authorList>
    </citation>
    <scope>NUCLEOTIDE SEQUENCE [LARGE SCALE GENOMIC DNA]</scope>
</reference>
<dbReference type="AlphaFoldDB" id="A0A0F9ZU12"/>
<dbReference type="PANTHER" id="PTHR36832">
    <property type="entry name" value="SLR1174 PROTEIN-RELATED"/>
    <property type="match status" value="1"/>
</dbReference>
<protein>
    <recommendedName>
        <fullName evidence="4">ABC transporter permease</fullName>
    </recommendedName>
</protein>
<dbReference type="InterPro" id="IPR010390">
    <property type="entry name" value="ABC-2_transporter-like"/>
</dbReference>
<feature type="transmembrane region" description="Helical" evidence="1">
    <location>
        <begin position="142"/>
        <end position="170"/>
    </location>
</feature>
<dbReference type="EMBL" id="LBOZ01000003">
    <property type="protein sequence ID" value="KKP47739.1"/>
    <property type="molecule type" value="Genomic_DNA"/>
</dbReference>
<comment type="caution">
    <text evidence="2">The sequence shown here is derived from an EMBL/GenBank/DDBJ whole genome shotgun (WGS) entry which is preliminary data.</text>
</comment>
<evidence type="ECO:0008006" key="4">
    <source>
        <dbReference type="Google" id="ProtNLM"/>
    </source>
</evidence>
<evidence type="ECO:0000313" key="2">
    <source>
        <dbReference type="EMBL" id="KKP47739.1"/>
    </source>
</evidence>
<organism evidence="2 3">
    <name type="scientific">Candidatus Woesebacteria bacterium GW2011_GWA2_33_28</name>
    <dbReference type="NCBI Taxonomy" id="1618561"/>
    <lineage>
        <taxon>Bacteria</taxon>
        <taxon>Candidatus Woeseibacteriota</taxon>
    </lineage>
</organism>
<proteinExistence type="predicted"/>
<keyword evidence="1" id="KW-1133">Transmembrane helix</keyword>
<keyword evidence="1" id="KW-0472">Membrane</keyword>
<keyword evidence="1" id="KW-0812">Transmembrane</keyword>
<feature type="transmembrane region" description="Helical" evidence="1">
    <location>
        <begin position="113"/>
        <end position="130"/>
    </location>
</feature>
<gene>
    <name evidence="2" type="ORF">UR38_C0003G0144</name>
</gene>
<feature type="transmembrane region" description="Helical" evidence="1">
    <location>
        <begin position="231"/>
        <end position="250"/>
    </location>
</feature>
<evidence type="ECO:0000256" key="1">
    <source>
        <dbReference type="SAM" id="Phobius"/>
    </source>
</evidence>
<feature type="transmembrane region" description="Helical" evidence="1">
    <location>
        <begin position="176"/>
        <end position="195"/>
    </location>
</feature>
<accession>A0A0F9ZU12</accession>
<sequence length="267" mass="30920">MGKYLKVLGISFQQEFAYKLNFIMWRVRNVMQVLVFFFLWSSVFQNPDANYFGYNKEKIIAYAFLLIFVRAITMSSRSVDVAGIISNGELSNLLLKPINFFKYWITRDISSKFLNIIFSFVEITFLFLILKPEIFIQTNFINIMLFVASLLIASLIFFSIAMLTSFVPFWIPEISWGAQFLVIVIFVEFLSGAFFPLDVFPTLVQNILKFTPFPYLVFVPIQTYLGSQNIHLNLLSLGIGAMWAVILLFITKMVWQKGLKVYEAVGR</sequence>
<feature type="transmembrane region" description="Helical" evidence="1">
    <location>
        <begin position="30"/>
        <end position="47"/>
    </location>
</feature>
<dbReference type="PANTHER" id="PTHR36832:SF1">
    <property type="entry name" value="SLR1174 PROTEIN"/>
    <property type="match status" value="1"/>
</dbReference>
<evidence type="ECO:0000313" key="3">
    <source>
        <dbReference type="Proteomes" id="UP000033995"/>
    </source>
</evidence>
<dbReference type="Pfam" id="PF06182">
    <property type="entry name" value="ABC2_membrane_6"/>
    <property type="match status" value="1"/>
</dbReference>
<name>A0A0F9ZU12_9BACT</name>
<feature type="transmembrane region" description="Helical" evidence="1">
    <location>
        <begin position="59"/>
        <end position="76"/>
    </location>
</feature>
<dbReference type="Proteomes" id="UP000033995">
    <property type="component" value="Unassembled WGS sequence"/>
</dbReference>